<dbReference type="RefSeq" id="WP_388350487.1">
    <property type="nucleotide sequence ID" value="NZ_JBIAFJ010000025.1"/>
</dbReference>
<comment type="caution">
    <text evidence="2">The sequence shown here is derived from an EMBL/GenBank/DDBJ whole genome shotgun (WGS) entry which is preliminary data.</text>
</comment>
<reference evidence="2 3" key="1">
    <citation type="submission" date="2024-10" db="EMBL/GenBank/DDBJ databases">
        <title>The Natural Products Discovery Center: Release of the First 8490 Sequenced Strains for Exploring Actinobacteria Biosynthetic Diversity.</title>
        <authorList>
            <person name="Kalkreuter E."/>
            <person name="Kautsar S.A."/>
            <person name="Yang D."/>
            <person name="Bader C.D."/>
            <person name="Teijaro C.N."/>
            <person name="Fluegel L."/>
            <person name="Davis C.M."/>
            <person name="Simpson J.R."/>
            <person name="Lauterbach L."/>
            <person name="Steele A.D."/>
            <person name="Gui C."/>
            <person name="Meng S."/>
            <person name="Li G."/>
            <person name="Viehrig K."/>
            <person name="Ye F."/>
            <person name="Su P."/>
            <person name="Kiefer A.F."/>
            <person name="Nichols A."/>
            <person name="Cepeda A.J."/>
            <person name="Yan W."/>
            <person name="Fan B."/>
            <person name="Jiang Y."/>
            <person name="Adhikari A."/>
            <person name="Zheng C.-J."/>
            <person name="Schuster L."/>
            <person name="Cowan T.M."/>
            <person name="Smanski M.J."/>
            <person name="Chevrette M.G."/>
            <person name="De Carvalho L.P.S."/>
            <person name="Shen B."/>
        </authorList>
    </citation>
    <scope>NUCLEOTIDE SEQUENCE [LARGE SCALE GENOMIC DNA]</scope>
    <source>
        <strain evidence="2 3">NPDC007147</strain>
    </source>
</reference>
<sequence>MPRFFLPSRLPVDPYVLALLGTVALASVLPATGLAADAVGTTATWAVALLFFLYGARTSPREAVDGLRHWRLHSTVLLTTFGLFPLLGIAALTLPSSVLSAELGTGLLFLCLLPSTVQSAITFTSIARGNVVAAVCSGTFSNLLGIVLTPVLAGLLIGTNGGFSAGSLADIALLLLAPFAAGQALRRWIGGWTTRNKQVLGLVDRGAILLVVYSAFGRSVVDGVWHQLTPARLAVLLALEAVLLAVVLTVTASASRRLGFPREDRITIVFCGSKKSLASGLPMATVLFTGPSAGLIMLPLMLFHQMQLLVCAVLARRWAAQAQPVQG</sequence>
<dbReference type="Proteomes" id="UP001601197">
    <property type="component" value="Unassembled WGS sequence"/>
</dbReference>
<dbReference type="InterPro" id="IPR016833">
    <property type="entry name" value="Put_Na-Bile_cotransptr"/>
</dbReference>
<feature type="transmembrane region" description="Helical" evidence="1">
    <location>
        <begin position="163"/>
        <end position="181"/>
    </location>
</feature>
<evidence type="ECO:0000256" key="1">
    <source>
        <dbReference type="SAM" id="Phobius"/>
    </source>
</evidence>
<dbReference type="Gene3D" id="1.20.1530.20">
    <property type="match status" value="1"/>
</dbReference>
<feature type="transmembrane region" description="Helical" evidence="1">
    <location>
        <begin position="233"/>
        <end position="254"/>
    </location>
</feature>
<feature type="transmembrane region" description="Helical" evidence="1">
    <location>
        <begin position="266"/>
        <end position="288"/>
    </location>
</feature>
<evidence type="ECO:0000313" key="3">
    <source>
        <dbReference type="Proteomes" id="UP001601197"/>
    </source>
</evidence>
<feature type="transmembrane region" description="Helical" evidence="1">
    <location>
        <begin position="76"/>
        <end position="94"/>
    </location>
</feature>
<dbReference type="PIRSF" id="PIRSF026166">
    <property type="entry name" value="UCP026166"/>
    <property type="match status" value="1"/>
</dbReference>
<feature type="transmembrane region" description="Helical" evidence="1">
    <location>
        <begin position="202"/>
        <end position="221"/>
    </location>
</feature>
<feature type="transmembrane region" description="Helical" evidence="1">
    <location>
        <begin position="12"/>
        <end position="32"/>
    </location>
</feature>
<feature type="transmembrane region" description="Helical" evidence="1">
    <location>
        <begin position="38"/>
        <end position="56"/>
    </location>
</feature>
<proteinExistence type="predicted"/>
<name>A0ABW6KXT2_9ACTN</name>
<dbReference type="Pfam" id="PF13593">
    <property type="entry name" value="SBF_like"/>
    <property type="match status" value="1"/>
</dbReference>
<protein>
    <submittedName>
        <fullName evidence="2">Bile acid:sodium symporter family protein</fullName>
    </submittedName>
</protein>
<gene>
    <name evidence="2" type="ORF">ACFYNZ_24990</name>
</gene>
<accession>A0ABW6KXT2</accession>
<dbReference type="PANTHER" id="PTHR18640">
    <property type="entry name" value="SOLUTE CARRIER FAMILY 10 MEMBER 7"/>
    <property type="match status" value="1"/>
</dbReference>
<keyword evidence="1" id="KW-0812">Transmembrane</keyword>
<keyword evidence="3" id="KW-1185">Reference proteome</keyword>
<keyword evidence="1" id="KW-0472">Membrane</keyword>
<feature type="transmembrane region" description="Helical" evidence="1">
    <location>
        <begin position="131"/>
        <end position="157"/>
    </location>
</feature>
<feature type="transmembrane region" description="Helical" evidence="1">
    <location>
        <begin position="106"/>
        <end position="124"/>
    </location>
</feature>
<organism evidence="2 3">
    <name type="scientific">Streptomyces kebangsaanensis</name>
    <dbReference type="NCBI Taxonomy" id="864058"/>
    <lineage>
        <taxon>Bacteria</taxon>
        <taxon>Bacillati</taxon>
        <taxon>Actinomycetota</taxon>
        <taxon>Actinomycetes</taxon>
        <taxon>Kitasatosporales</taxon>
        <taxon>Streptomycetaceae</taxon>
        <taxon>Streptomyces</taxon>
    </lineage>
</organism>
<dbReference type="EMBL" id="JBIAFJ010000025">
    <property type="protein sequence ID" value="MFE9172691.1"/>
    <property type="molecule type" value="Genomic_DNA"/>
</dbReference>
<keyword evidence="1" id="KW-1133">Transmembrane helix</keyword>
<dbReference type="PANTHER" id="PTHR18640:SF5">
    <property type="entry name" value="SODIUM_BILE ACID COTRANSPORTER 7"/>
    <property type="match status" value="1"/>
</dbReference>
<dbReference type="InterPro" id="IPR038770">
    <property type="entry name" value="Na+/solute_symporter_sf"/>
</dbReference>
<evidence type="ECO:0000313" key="2">
    <source>
        <dbReference type="EMBL" id="MFE9172691.1"/>
    </source>
</evidence>